<accession>A0A8T3V921</accession>
<sequence>MIEDFIDELSKNEFTYFQLSCENEIHSFYNETESTVEFKETYLKETDDEGEIFYLNYDKISSIVLSKTSKSEEKDEFESFSDEDWTGDRIQF</sequence>
<protein>
    <submittedName>
        <fullName evidence="2">Uncharacterized protein</fullName>
    </submittedName>
</protein>
<evidence type="ECO:0000313" key="3">
    <source>
        <dbReference type="Proteomes" id="UP000762703"/>
    </source>
</evidence>
<feature type="region of interest" description="Disordered" evidence="1">
    <location>
        <begin position="70"/>
        <end position="92"/>
    </location>
</feature>
<comment type="caution">
    <text evidence="2">The sequence shown here is derived from an EMBL/GenBank/DDBJ whole genome shotgun (WGS) entry which is preliminary data.</text>
</comment>
<dbReference type="EMBL" id="SUTE01000002">
    <property type="protein sequence ID" value="MBE6504237.1"/>
    <property type="molecule type" value="Genomic_DNA"/>
</dbReference>
<evidence type="ECO:0000256" key="1">
    <source>
        <dbReference type="SAM" id="MobiDB-lite"/>
    </source>
</evidence>
<gene>
    <name evidence="2" type="ORF">E7Z73_00635</name>
</gene>
<proteinExistence type="predicted"/>
<name>A0A8T3V921_9EURY</name>
<feature type="compositionally biased region" description="Acidic residues" evidence="1">
    <location>
        <begin position="74"/>
        <end position="85"/>
    </location>
</feature>
<dbReference type="AlphaFoldDB" id="A0A8T3V921"/>
<evidence type="ECO:0000313" key="2">
    <source>
        <dbReference type="EMBL" id="MBE6504237.1"/>
    </source>
</evidence>
<reference evidence="2" key="1">
    <citation type="submission" date="2019-04" db="EMBL/GenBank/DDBJ databases">
        <title>Evolution of Biomass-Degrading Anaerobic Consortia Revealed by Metagenomics.</title>
        <authorList>
            <person name="Peng X."/>
        </authorList>
    </citation>
    <scope>NUCLEOTIDE SEQUENCE</scope>
    <source>
        <strain evidence="2">SIG12</strain>
    </source>
</reference>
<dbReference type="Proteomes" id="UP000762703">
    <property type="component" value="Unassembled WGS sequence"/>
</dbReference>
<organism evidence="2 3">
    <name type="scientific">Methanobrevibacter millerae</name>
    <dbReference type="NCBI Taxonomy" id="230361"/>
    <lineage>
        <taxon>Archaea</taxon>
        <taxon>Methanobacteriati</taxon>
        <taxon>Methanobacteriota</taxon>
        <taxon>Methanomada group</taxon>
        <taxon>Methanobacteria</taxon>
        <taxon>Methanobacteriales</taxon>
        <taxon>Methanobacteriaceae</taxon>
        <taxon>Methanobrevibacter</taxon>
    </lineage>
</organism>